<evidence type="ECO:0000313" key="1">
    <source>
        <dbReference type="EMBL" id="KAH9739321.1"/>
    </source>
</evidence>
<keyword evidence="2" id="KW-1185">Reference proteome</keyword>
<dbReference type="EMBL" id="CM039175">
    <property type="protein sequence ID" value="KAH9739321.1"/>
    <property type="molecule type" value="Genomic_DNA"/>
</dbReference>
<comment type="caution">
    <text evidence="1">The sequence shown here is derived from an EMBL/GenBank/DDBJ whole genome shotgun (WGS) entry which is preliminary data.</text>
</comment>
<gene>
    <name evidence="1" type="ORF">KPL71_019096</name>
</gene>
<proteinExistence type="predicted"/>
<accession>A0ACB8K2Q4</accession>
<reference evidence="2" key="1">
    <citation type="journal article" date="2023" name="Hortic. Res.">
        <title>A chromosome-level phased genome enabling allele-level studies in sweet orange: a case study on citrus Huanglongbing tolerance.</title>
        <authorList>
            <person name="Wu B."/>
            <person name="Yu Q."/>
            <person name="Deng Z."/>
            <person name="Duan Y."/>
            <person name="Luo F."/>
            <person name="Gmitter F. Jr."/>
        </authorList>
    </citation>
    <scope>NUCLEOTIDE SEQUENCE [LARGE SCALE GENOMIC DNA]</scope>
    <source>
        <strain evidence="2">cv. Valencia</strain>
    </source>
</reference>
<name>A0ACB8K2Q4_CITSI</name>
<sequence>MLEKMDETTASLATSSLAITEKRPQRDRPGGCVGIFFQLFDWNRRFAKKKLFSKKLLPPVRAKQVHKKFGGDEKMPKAKLHLIANENSGGFPNTKKNGSRSIVDLEPKNDMRAPSLVARLMGLDSMPDVRKDKPKKPSFAGSCDVRDDKFVNEHSGSSREDLKDRGCGKTESRPQKMQKTEPFERRVVTRFGAEALQIKGVLSRSRGNYHNKFASPIKSPRVSNARNVSRTSRLIDAATKILEPGLQATNRAKSALTYSSSTPYTSKDEVLSEARMEVVSPDLAKQSTYNVSICKSFMGQTSCKNCGNMLDVMDCGSNVEKHPPFVYSTSASDFVNVSSLGLGNSEPRSPEKEKDVAFRQQEQPISLSALGKVSNEIQLGSVPSPDRKPSLQEGQIQWKATSQRCKPQIEEPYSFTSFTSKQRTRTQNQMSMCRNRMPPRAKLSNLPDRSVSCSANTISGAKDFVALNRNISGRTRPRVPSKVDNASFDAERKSCNQQDGSLLQLRTPVRKRSANGPVENTGFINSTLGRGRNLRGCMVTGQAKGLNSCSVNRTSIKSKAARERDSMRDNIGNKESGVISFTFNSPLRNKTENATHAKEKIKEQNDTMSKGACNRRKVMDENDGSSFLKTQLPLTGDALGALLEEKLKELTLQEDDELVTAGTPPKRSTAAILQELISALTAEQPISQDGHVFTADVPFQTKAKKKVSSVGSTHDGEHLSPGSVLEASFSNDSCVSSSIDDSSGRRLQLDSMDYPQDQFQPAAPDTDLLDSATSLSKGSAGNQMVIDLIDQISKLLLSIEYVDLGLTGSKLSHAKDVILNAELLFGNTSLHKSGGMTDFLVAPFLLDELEVLASAMQPKFNCLLGFEATKEGNQLGGFLYDCWIECFDAKYGQYSNSGFKAWTRLPLRMKAEMLIREVGEEVIRWTHLAGMTPDEIIECEMSHSLGKWTDFDIEAFETGAQIGLDIIQILVEEIVKDIWECRPVSY</sequence>
<dbReference type="Proteomes" id="UP000829398">
    <property type="component" value="Chromosome 6"/>
</dbReference>
<organism evidence="1 2">
    <name type="scientific">Citrus sinensis</name>
    <name type="common">Sweet orange</name>
    <name type="synonym">Citrus aurantium var. sinensis</name>
    <dbReference type="NCBI Taxonomy" id="2711"/>
    <lineage>
        <taxon>Eukaryota</taxon>
        <taxon>Viridiplantae</taxon>
        <taxon>Streptophyta</taxon>
        <taxon>Embryophyta</taxon>
        <taxon>Tracheophyta</taxon>
        <taxon>Spermatophyta</taxon>
        <taxon>Magnoliopsida</taxon>
        <taxon>eudicotyledons</taxon>
        <taxon>Gunneridae</taxon>
        <taxon>Pentapetalae</taxon>
        <taxon>rosids</taxon>
        <taxon>malvids</taxon>
        <taxon>Sapindales</taxon>
        <taxon>Rutaceae</taxon>
        <taxon>Aurantioideae</taxon>
        <taxon>Citrus</taxon>
    </lineage>
</organism>
<evidence type="ECO:0000313" key="2">
    <source>
        <dbReference type="Proteomes" id="UP000829398"/>
    </source>
</evidence>
<protein>
    <submittedName>
        <fullName evidence="1">VARLMGL domain-containing protein</fullName>
    </submittedName>
</protein>